<reference evidence="1" key="1">
    <citation type="submission" date="2021-01" db="EMBL/GenBank/DDBJ databases">
        <authorList>
            <person name="Corre E."/>
            <person name="Pelletier E."/>
            <person name="Niang G."/>
            <person name="Scheremetjew M."/>
            <person name="Finn R."/>
            <person name="Kale V."/>
            <person name="Holt S."/>
            <person name="Cochrane G."/>
            <person name="Meng A."/>
            <person name="Brown T."/>
            <person name="Cohen L."/>
        </authorList>
    </citation>
    <scope>NUCLEOTIDE SEQUENCE</scope>
    <source>
        <strain evidence="1">B650</strain>
    </source>
</reference>
<proteinExistence type="predicted"/>
<dbReference type="EMBL" id="HBGY01003509">
    <property type="protein sequence ID" value="CAD9559692.1"/>
    <property type="molecule type" value="Transcribed_RNA"/>
</dbReference>
<gene>
    <name evidence="1" type="ORF">LDAN0321_LOCUS2192</name>
</gene>
<organism evidence="1">
    <name type="scientific">Leptocylindrus danicus</name>
    <dbReference type="NCBI Taxonomy" id="163516"/>
    <lineage>
        <taxon>Eukaryota</taxon>
        <taxon>Sar</taxon>
        <taxon>Stramenopiles</taxon>
        <taxon>Ochrophyta</taxon>
        <taxon>Bacillariophyta</taxon>
        <taxon>Coscinodiscophyceae</taxon>
        <taxon>Chaetocerotophycidae</taxon>
        <taxon>Leptocylindrales</taxon>
        <taxon>Leptocylindraceae</taxon>
        <taxon>Leptocylindrus</taxon>
    </lineage>
</organism>
<protein>
    <submittedName>
        <fullName evidence="1">Uncharacterized protein</fullName>
    </submittedName>
</protein>
<name>A0A7S2JWK8_9STRA</name>
<accession>A0A7S2JWK8</accession>
<evidence type="ECO:0000313" key="1">
    <source>
        <dbReference type="EMBL" id="CAD9559692.1"/>
    </source>
</evidence>
<sequence>MQGKDIVIQPKDNPTVIAEYEKDFYPCGKPNKKVDLDGHAIYLATVQKALDRARDEHANWKLHYKSNNNKLRNIAIGQCDKGIQSLIQQQPEYDVKKLDLF</sequence>
<dbReference type="AlphaFoldDB" id="A0A7S2JWK8"/>